<evidence type="ECO:0000313" key="6">
    <source>
        <dbReference type="Proteomes" id="UP000278422"/>
    </source>
</evidence>
<comment type="caution">
    <text evidence="5">The sequence shown here is derived from an EMBL/GenBank/DDBJ whole genome shotgun (WGS) entry which is preliminary data.</text>
</comment>
<proteinExistence type="inferred from homology"/>
<dbReference type="SMART" id="SM00701">
    <property type="entry name" value="PGRP"/>
    <property type="match status" value="1"/>
</dbReference>
<comment type="similarity">
    <text evidence="1">Belongs to the N-acetylmuramoyl-L-alanine amidase 2 family.</text>
</comment>
<dbReference type="GO" id="GO:0008745">
    <property type="term" value="F:N-acetylmuramoyl-L-alanine amidase activity"/>
    <property type="evidence" value="ECO:0007669"/>
    <property type="project" value="InterPro"/>
</dbReference>
<dbReference type="InterPro" id="IPR015510">
    <property type="entry name" value="PGRP"/>
</dbReference>
<dbReference type="InterPro" id="IPR006311">
    <property type="entry name" value="TAT_signal"/>
</dbReference>
<protein>
    <submittedName>
        <fullName evidence="5">N-acetylmuramoyl-L-alanine amidase</fullName>
    </submittedName>
</protein>
<accession>A0A3R8QHL9</accession>
<dbReference type="PROSITE" id="PS51318">
    <property type="entry name" value="TAT"/>
    <property type="match status" value="1"/>
</dbReference>
<evidence type="ECO:0000256" key="1">
    <source>
        <dbReference type="ARBA" id="ARBA00007553"/>
    </source>
</evidence>
<dbReference type="SMART" id="SM00644">
    <property type="entry name" value="Ami_2"/>
    <property type="match status" value="1"/>
</dbReference>
<dbReference type="EMBL" id="PQNQ01000015">
    <property type="protein sequence ID" value="RRQ03745.1"/>
    <property type="molecule type" value="Genomic_DNA"/>
</dbReference>
<feature type="region of interest" description="Disordered" evidence="2">
    <location>
        <begin position="109"/>
        <end position="157"/>
    </location>
</feature>
<dbReference type="AlphaFoldDB" id="A0A3R8QHL9"/>
<dbReference type="CDD" id="cd06583">
    <property type="entry name" value="PGRP"/>
    <property type="match status" value="1"/>
</dbReference>
<reference evidence="5 6" key="1">
    <citation type="submission" date="2018-01" db="EMBL/GenBank/DDBJ databases">
        <title>Twenty Corynebacterium bovis Genomes.</title>
        <authorList>
            <person name="Gulvik C.A."/>
        </authorList>
    </citation>
    <scope>NUCLEOTIDE SEQUENCE [LARGE SCALE GENOMIC DNA]</scope>
    <source>
        <strain evidence="5 6">16-2004</strain>
    </source>
</reference>
<dbReference type="GO" id="GO:0008270">
    <property type="term" value="F:zinc ion binding"/>
    <property type="evidence" value="ECO:0007669"/>
    <property type="project" value="InterPro"/>
</dbReference>
<evidence type="ECO:0000256" key="2">
    <source>
        <dbReference type="SAM" id="MobiDB-lite"/>
    </source>
</evidence>
<feature type="compositionally biased region" description="Low complexity" evidence="2">
    <location>
        <begin position="127"/>
        <end position="137"/>
    </location>
</feature>
<name>A0A3R8QHL9_9CORY</name>
<dbReference type="Pfam" id="PF01510">
    <property type="entry name" value="Amidase_2"/>
    <property type="match status" value="1"/>
</dbReference>
<dbReference type="PANTHER" id="PTHR11022">
    <property type="entry name" value="PEPTIDOGLYCAN RECOGNITION PROTEIN"/>
    <property type="match status" value="1"/>
</dbReference>
<evidence type="ECO:0000259" key="4">
    <source>
        <dbReference type="SMART" id="SM00701"/>
    </source>
</evidence>
<dbReference type="PANTHER" id="PTHR11022:SF41">
    <property type="entry name" value="PEPTIDOGLYCAN-RECOGNITION PROTEIN LC-RELATED"/>
    <property type="match status" value="1"/>
</dbReference>
<gene>
    <name evidence="5" type="ORF">CXF42_06525</name>
</gene>
<evidence type="ECO:0000259" key="3">
    <source>
        <dbReference type="SMART" id="SM00644"/>
    </source>
</evidence>
<dbReference type="SUPFAM" id="SSF55846">
    <property type="entry name" value="N-acetylmuramoyl-L-alanine amidase-like"/>
    <property type="match status" value="1"/>
</dbReference>
<sequence length="435" mass="44208">MNTPITSSQSTSPQASPSPTLSRRRFGLGALAAGATLAVLPAARAVAAPAAGTAPSPATGATEATGATAGLTRIPVPEAPSFLSLRFPGDSTALAGSLAGSLTGSLTGSAAGPLGSSTGTPTPPAGTPGTPTAPTATVHFTAPDGTRTSRTVHPSGHCRDGAFPLCSDPVAVPAGATEAYVDTPTTTAHIHRVETGDRTVADPEATVLPGLTVVSRRQWGADEALMTWAPEWAPPVCVTVHHTAVPTGREPQYRHNWPAAVRSVYRFHASSDDGGRGWGDIGYHLVIDPEGVVYQGRSTGVAGHAVFRPGSAAGQVVTAGHVYRANTGNIGVCLIGDFQTGEPTAAALDTLTTVLTALCSALGLDPEGRVRYVNAASSIDLTQPTVTGHRDWEKAAGTTECPGDNLWRRLPELRRRVAAAVGGTTPSGLLSGGSR</sequence>
<keyword evidence="6" id="KW-1185">Reference proteome</keyword>
<dbReference type="RefSeq" id="WP_125174658.1">
    <property type="nucleotide sequence ID" value="NZ_JBHYBM010000134.1"/>
</dbReference>
<dbReference type="Gene3D" id="3.40.80.10">
    <property type="entry name" value="Peptidoglycan recognition protein-like"/>
    <property type="match status" value="1"/>
</dbReference>
<feature type="domain" description="Peptidoglycan recognition protein family" evidence="4">
    <location>
        <begin position="211"/>
        <end position="377"/>
    </location>
</feature>
<dbReference type="Proteomes" id="UP000278422">
    <property type="component" value="Unassembled WGS sequence"/>
</dbReference>
<dbReference type="InterPro" id="IPR036505">
    <property type="entry name" value="Amidase/PGRP_sf"/>
</dbReference>
<feature type="region of interest" description="Disordered" evidence="2">
    <location>
        <begin position="1"/>
        <end position="23"/>
    </location>
</feature>
<evidence type="ECO:0000313" key="5">
    <source>
        <dbReference type="EMBL" id="RRQ03745.1"/>
    </source>
</evidence>
<dbReference type="InterPro" id="IPR002502">
    <property type="entry name" value="Amidase_domain"/>
</dbReference>
<feature type="domain" description="N-acetylmuramoyl-L-alanine amidase" evidence="3">
    <location>
        <begin position="221"/>
        <end position="403"/>
    </location>
</feature>
<dbReference type="InterPro" id="IPR006619">
    <property type="entry name" value="PGRP_domain_met/bac"/>
</dbReference>
<organism evidence="5 6">
    <name type="scientific">Corynebacterium bovis</name>
    <dbReference type="NCBI Taxonomy" id="36808"/>
    <lineage>
        <taxon>Bacteria</taxon>
        <taxon>Bacillati</taxon>
        <taxon>Actinomycetota</taxon>
        <taxon>Actinomycetes</taxon>
        <taxon>Mycobacteriales</taxon>
        <taxon>Corynebacteriaceae</taxon>
        <taxon>Corynebacterium</taxon>
    </lineage>
</organism>
<dbReference type="GO" id="GO:0009253">
    <property type="term" value="P:peptidoglycan catabolic process"/>
    <property type="evidence" value="ECO:0007669"/>
    <property type="project" value="InterPro"/>
</dbReference>